<dbReference type="GO" id="GO:1990904">
    <property type="term" value="C:ribonucleoprotein complex"/>
    <property type="evidence" value="ECO:0007669"/>
    <property type="project" value="UniProtKB-KW"/>
</dbReference>
<evidence type="ECO:0000256" key="5">
    <source>
        <dbReference type="SAM" id="MobiDB-lite"/>
    </source>
</evidence>
<dbReference type="PANTHER" id="PTHR10746:SF6">
    <property type="entry name" value="LARGE RIBOSOMAL SUBUNIT PROTEIN UL4M"/>
    <property type="match status" value="1"/>
</dbReference>
<protein>
    <recommendedName>
        <fullName evidence="4">Large ribosomal subunit protein uL4m</fullName>
    </recommendedName>
</protein>
<dbReference type="Pfam" id="PF00573">
    <property type="entry name" value="Ribosomal_L4"/>
    <property type="match status" value="1"/>
</dbReference>
<dbReference type="Gene3D" id="3.40.1370.10">
    <property type="match status" value="2"/>
</dbReference>
<organism evidence="6 7">
    <name type="scientific">Tetranychus urticae</name>
    <name type="common">Two-spotted spider mite</name>
    <dbReference type="NCBI Taxonomy" id="32264"/>
    <lineage>
        <taxon>Eukaryota</taxon>
        <taxon>Metazoa</taxon>
        <taxon>Ecdysozoa</taxon>
        <taxon>Arthropoda</taxon>
        <taxon>Chelicerata</taxon>
        <taxon>Arachnida</taxon>
        <taxon>Acari</taxon>
        <taxon>Acariformes</taxon>
        <taxon>Trombidiformes</taxon>
        <taxon>Prostigmata</taxon>
        <taxon>Eleutherengona</taxon>
        <taxon>Raphignathae</taxon>
        <taxon>Tetranychoidea</taxon>
        <taxon>Tetranychidae</taxon>
        <taxon>Tetranychus</taxon>
    </lineage>
</organism>
<dbReference type="eggNOG" id="KOG1624">
    <property type="taxonomic scope" value="Eukaryota"/>
</dbReference>
<reference evidence="7" key="1">
    <citation type="submission" date="2011-08" db="EMBL/GenBank/DDBJ databases">
        <authorList>
            <person name="Rombauts S."/>
        </authorList>
    </citation>
    <scope>NUCLEOTIDE SEQUENCE</scope>
    <source>
        <strain evidence="7">London</strain>
    </source>
</reference>
<dbReference type="PANTHER" id="PTHR10746">
    <property type="entry name" value="50S RIBOSOMAL PROTEIN L4"/>
    <property type="match status" value="1"/>
</dbReference>
<dbReference type="AlphaFoldDB" id="T1K1M5"/>
<keyword evidence="7" id="KW-1185">Reference proteome</keyword>
<accession>T1K1M5</accession>
<keyword evidence="3" id="KW-0687">Ribonucleoprotein</keyword>
<comment type="similarity">
    <text evidence="1">Belongs to the universal ribosomal protein uL4 family.</text>
</comment>
<dbReference type="GO" id="GO:0003735">
    <property type="term" value="F:structural constituent of ribosome"/>
    <property type="evidence" value="ECO:0007669"/>
    <property type="project" value="InterPro"/>
</dbReference>
<evidence type="ECO:0000256" key="2">
    <source>
        <dbReference type="ARBA" id="ARBA00022980"/>
    </source>
</evidence>
<evidence type="ECO:0000313" key="7">
    <source>
        <dbReference type="Proteomes" id="UP000015104"/>
    </source>
</evidence>
<evidence type="ECO:0000256" key="3">
    <source>
        <dbReference type="ARBA" id="ARBA00023274"/>
    </source>
</evidence>
<dbReference type="InterPro" id="IPR013005">
    <property type="entry name" value="Ribosomal_uL4-like"/>
</dbReference>
<dbReference type="STRING" id="32264.T1K1M5"/>
<evidence type="ECO:0000313" key="6">
    <source>
        <dbReference type="EnsemblMetazoa" id="tetur04g01920.1"/>
    </source>
</evidence>
<dbReference type="SUPFAM" id="SSF52166">
    <property type="entry name" value="Ribosomal protein L4"/>
    <property type="match status" value="2"/>
</dbReference>
<reference evidence="6" key="2">
    <citation type="submission" date="2015-06" db="UniProtKB">
        <authorList>
            <consortium name="EnsemblMetazoa"/>
        </authorList>
    </citation>
    <scope>IDENTIFICATION</scope>
</reference>
<dbReference type="HOGENOM" id="CLU_1013097_0_0_1"/>
<dbReference type="EnsemblMetazoa" id="tetur04g01920.1">
    <property type="protein sequence ID" value="tetur04g01920.1"/>
    <property type="gene ID" value="tetur04g01920"/>
</dbReference>
<dbReference type="Proteomes" id="UP000015104">
    <property type="component" value="Unassembled WGS sequence"/>
</dbReference>
<dbReference type="InterPro" id="IPR002136">
    <property type="entry name" value="Ribosomal_uL4"/>
</dbReference>
<keyword evidence="2" id="KW-0689">Ribosomal protein</keyword>
<proteinExistence type="inferred from homology"/>
<dbReference type="GO" id="GO:0005840">
    <property type="term" value="C:ribosome"/>
    <property type="evidence" value="ECO:0007669"/>
    <property type="project" value="UniProtKB-KW"/>
</dbReference>
<evidence type="ECO:0000256" key="4">
    <source>
        <dbReference type="ARBA" id="ARBA00040565"/>
    </source>
</evidence>
<dbReference type="EMBL" id="CAEY01001352">
    <property type="status" value="NOT_ANNOTATED_CDS"/>
    <property type="molecule type" value="Genomic_DNA"/>
</dbReference>
<sequence length="275" mass="31322">MLTLRQLRSFCSNAPLILPREFKLRHSDIFNEQITPIKESWLYNFDTTLPVKLGLVQLHPRIFSAFPNPQMIATNVSWQQKYRTIDWLKMKTKAEFRTLNKKPWPQKGTGRARHGSRRTAQFTTGGWVNGPRGPKTGFFMVPFYTRVHGLISTLSVKFAQNDIKIVDTLTSFPSDDPKFLTDMMSTRGWGPSTLIVDTTDIFPKNIALSAHGVEYININDPKFLTDMMSTRGWGPSTLIVDTTDIFPKNIALSAHGVEYINCMPLYGLNVFSMLN</sequence>
<dbReference type="GO" id="GO:0006412">
    <property type="term" value="P:translation"/>
    <property type="evidence" value="ECO:0007669"/>
    <property type="project" value="InterPro"/>
</dbReference>
<feature type="region of interest" description="Disordered" evidence="5">
    <location>
        <begin position="101"/>
        <end position="127"/>
    </location>
</feature>
<dbReference type="InterPro" id="IPR023574">
    <property type="entry name" value="Ribosomal_uL4_dom_sf"/>
</dbReference>
<name>T1K1M5_TETUR</name>
<evidence type="ECO:0000256" key="1">
    <source>
        <dbReference type="ARBA" id="ARBA00010528"/>
    </source>
</evidence>